<organism evidence="1 2">
    <name type="scientific">Romanomermis culicivorax</name>
    <name type="common">Nematode worm</name>
    <dbReference type="NCBI Taxonomy" id="13658"/>
    <lineage>
        <taxon>Eukaryota</taxon>
        <taxon>Metazoa</taxon>
        <taxon>Ecdysozoa</taxon>
        <taxon>Nematoda</taxon>
        <taxon>Enoplea</taxon>
        <taxon>Dorylaimia</taxon>
        <taxon>Mermithida</taxon>
        <taxon>Mermithoidea</taxon>
        <taxon>Mermithidae</taxon>
        <taxon>Romanomermis</taxon>
    </lineage>
</organism>
<dbReference type="WBParaSite" id="nRc.2.0.1.t23118-RA">
    <property type="protein sequence ID" value="nRc.2.0.1.t23118-RA"/>
    <property type="gene ID" value="nRc.2.0.1.g23118"/>
</dbReference>
<reference evidence="2" key="1">
    <citation type="submission" date="2022-11" db="UniProtKB">
        <authorList>
            <consortium name="WormBaseParasite"/>
        </authorList>
    </citation>
    <scope>IDENTIFICATION</scope>
</reference>
<dbReference type="AlphaFoldDB" id="A0A915J9F8"/>
<name>A0A915J9F8_ROMCU</name>
<sequence length="175" mass="19725">MSSNLPIFLESMPQGKSPTKTPKQATMDTEFDNETVMAVESLIKNIAEESFVVKTEIPSEMDVIQLESDNENAYNYKTTDNLYLMALWYILQCLADNRASNYTATEERRTIICYIHREYQIGMDKQAEMKKKKSSTMPIQPAVPVKYQMRAVPIIATTTAMQVPAIGIQTLLGAA</sequence>
<evidence type="ECO:0000313" key="2">
    <source>
        <dbReference type="WBParaSite" id="nRc.2.0.1.t23118-RA"/>
    </source>
</evidence>
<proteinExistence type="predicted"/>
<protein>
    <submittedName>
        <fullName evidence="2">Uncharacterized protein</fullName>
    </submittedName>
</protein>
<evidence type="ECO:0000313" key="1">
    <source>
        <dbReference type="Proteomes" id="UP000887565"/>
    </source>
</evidence>
<dbReference type="Proteomes" id="UP000887565">
    <property type="component" value="Unplaced"/>
</dbReference>
<accession>A0A915J9F8</accession>
<keyword evidence="1" id="KW-1185">Reference proteome</keyword>